<dbReference type="InterPro" id="IPR013325">
    <property type="entry name" value="RNA_pol_sigma_r2"/>
</dbReference>
<dbReference type="InterPro" id="IPR007627">
    <property type="entry name" value="RNA_pol_sigma70_r2"/>
</dbReference>
<protein>
    <submittedName>
        <fullName evidence="7">RNA polymerase sigma-70 factor, ECF subfamily</fullName>
    </submittedName>
</protein>
<dbReference type="Pfam" id="PF04542">
    <property type="entry name" value="Sigma70_r2"/>
    <property type="match status" value="1"/>
</dbReference>
<evidence type="ECO:0000256" key="4">
    <source>
        <dbReference type="ARBA" id="ARBA00023163"/>
    </source>
</evidence>
<name>A0A1H7L5W5_AQUAM</name>
<dbReference type="InterPro" id="IPR036388">
    <property type="entry name" value="WH-like_DNA-bd_sf"/>
</dbReference>
<feature type="domain" description="RNA polymerase sigma factor 70 region 4 type 2" evidence="6">
    <location>
        <begin position="123"/>
        <end position="173"/>
    </location>
</feature>
<dbReference type="STRING" id="1038014.SAMN04487910_1532"/>
<feature type="domain" description="RNA polymerase sigma-70 region 2" evidence="5">
    <location>
        <begin position="25"/>
        <end position="92"/>
    </location>
</feature>
<organism evidence="7 8">
    <name type="scientific">Aquimarina amphilecti</name>
    <dbReference type="NCBI Taxonomy" id="1038014"/>
    <lineage>
        <taxon>Bacteria</taxon>
        <taxon>Pseudomonadati</taxon>
        <taxon>Bacteroidota</taxon>
        <taxon>Flavobacteriia</taxon>
        <taxon>Flavobacteriales</taxon>
        <taxon>Flavobacteriaceae</taxon>
        <taxon>Aquimarina</taxon>
    </lineage>
</organism>
<dbReference type="PANTHER" id="PTHR43133:SF51">
    <property type="entry name" value="RNA POLYMERASE SIGMA FACTOR"/>
    <property type="match status" value="1"/>
</dbReference>
<dbReference type="InterPro" id="IPR013249">
    <property type="entry name" value="RNA_pol_sigma70_r4_t2"/>
</dbReference>
<dbReference type="AlphaFoldDB" id="A0A1H7L5W5"/>
<dbReference type="InterPro" id="IPR013324">
    <property type="entry name" value="RNA_pol_sigma_r3/r4-like"/>
</dbReference>
<dbReference type="GO" id="GO:0003677">
    <property type="term" value="F:DNA binding"/>
    <property type="evidence" value="ECO:0007669"/>
    <property type="project" value="InterPro"/>
</dbReference>
<dbReference type="Gene3D" id="1.10.10.10">
    <property type="entry name" value="Winged helix-like DNA-binding domain superfamily/Winged helix DNA-binding domain"/>
    <property type="match status" value="1"/>
</dbReference>
<accession>A0A1H7L5W5</accession>
<gene>
    <name evidence="7" type="ORF">SAMN04487910_1532</name>
</gene>
<keyword evidence="8" id="KW-1185">Reference proteome</keyword>
<dbReference type="EMBL" id="FOAB01000002">
    <property type="protein sequence ID" value="SEK94224.1"/>
    <property type="molecule type" value="Genomic_DNA"/>
</dbReference>
<dbReference type="Gene3D" id="1.10.1740.10">
    <property type="match status" value="1"/>
</dbReference>
<dbReference type="Pfam" id="PF08281">
    <property type="entry name" value="Sigma70_r4_2"/>
    <property type="match status" value="1"/>
</dbReference>
<reference evidence="7 8" key="1">
    <citation type="submission" date="2016-10" db="EMBL/GenBank/DDBJ databases">
        <authorList>
            <person name="de Groot N.N."/>
        </authorList>
    </citation>
    <scope>NUCLEOTIDE SEQUENCE [LARGE SCALE GENOMIC DNA]</scope>
    <source>
        <strain evidence="7 8">DSM 25232</strain>
    </source>
</reference>
<comment type="similarity">
    <text evidence="1">Belongs to the sigma-70 factor family. ECF subfamily.</text>
</comment>
<dbReference type="InterPro" id="IPR039425">
    <property type="entry name" value="RNA_pol_sigma-70-like"/>
</dbReference>
<evidence type="ECO:0000256" key="3">
    <source>
        <dbReference type="ARBA" id="ARBA00023082"/>
    </source>
</evidence>
<keyword evidence="3" id="KW-0731">Sigma factor</keyword>
<evidence type="ECO:0000259" key="5">
    <source>
        <dbReference type="Pfam" id="PF04542"/>
    </source>
</evidence>
<proteinExistence type="inferred from homology"/>
<evidence type="ECO:0000313" key="7">
    <source>
        <dbReference type="EMBL" id="SEK94224.1"/>
    </source>
</evidence>
<dbReference type="NCBIfam" id="TIGR02937">
    <property type="entry name" value="sigma70-ECF"/>
    <property type="match status" value="1"/>
</dbReference>
<evidence type="ECO:0000256" key="2">
    <source>
        <dbReference type="ARBA" id="ARBA00023015"/>
    </source>
</evidence>
<dbReference type="InterPro" id="IPR014284">
    <property type="entry name" value="RNA_pol_sigma-70_dom"/>
</dbReference>
<keyword evidence="4" id="KW-0804">Transcription</keyword>
<dbReference type="GO" id="GO:0006352">
    <property type="term" value="P:DNA-templated transcription initiation"/>
    <property type="evidence" value="ECO:0007669"/>
    <property type="project" value="InterPro"/>
</dbReference>
<dbReference type="GO" id="GO:0016987">
    <property type="term" value="F:sigma factor activity"/>
    <property type="evidence" value="ECO:0007669"/>
    <property type="project" value="UniProtKB-KW"/>
</dbReference>
<evidence type="ECO:0000259" key="6">
    <source>
        <dbReference type="Pfam" id="PF08281"/>
    </source>
</evidence>
<evidence type="ECO:0000256" key="1">
    <source>
        <dbReference type="ARBA" id="ARBA00010641"/>
    </source>
</evidence>
<dbReference type="Proteomes" id="UP000198521">
    <property type="component" value="Unassembled WGS sequence"/>
</dbReference>
<keyword evidence="2" id="KW-0805">Transcription regulation</keyword>
<sequence length="188" mass="22061">MNSIPDKVHIDKVLSGDKNAFVYFIKTYREMAYSIAISMVKNEFNANDVVQNSFIRAFKALRSYRSDAKFSTWLYKIVVNESLKFIKKNKRTQEFITFMDDPFDYSVSFNKAIENFEKKDQKLEIKKTLNLMKPKEALLLKLFYLHEESIPEIEKITGFTKSNIKVLLHRARKSFLALSIQHNNLNNG</sequence>
<dbReference type="SUPFAM" id="SSF88946">
    <property type="entry name" value="Sigma2 domain of RNA polymerase sigma factors"/>
    <property type="match status" value="1"/>
</dbReference>
<dbReference type="PANTHER" id="PTHR43133">
    <property type="entry name" value="RNA POLYMERASE ECF-TYPE SIGMA FACTO"/>
    <property type="match status" value="1"/>
</dbReference>
<evidence type="ECO:0000313" key="8">
    <source>
        <dbReference type="Proteomes" id="UP000198521"/>
    </source>
</evidence>
<dbReference type="RefSeq" id="WP_091407164.1">
    <property type="nucleotide sequence ID" value="NZ_FOAB01000002.1"/>
</dbReference>
<dbReference type="OrthoDB" id="1027298at2"/>
<dbReference type="SUPFAM" id="SSF88659">
    <property type="entry name" value="Sigma3 and sigma4 domains of RNA polymerase sigma factors"/>
    <property type="match status" value="1"/>
</dbReference>